<evidence type="ECO:0000313" key="2">
    <source>
        <dbReference type="Proteomes" id="UP001165074"/>
    </source>
</evidence>
<name>A0A9W6S666_9ACTN</name>
<accession>A0A9W6S666</accession>
<organism evidence="1 2">
    <name type="scientific">Actinoallomurus iriomotensis</name>
    <dbReference type="NCBI Taxonomy" id="478107"/>
    <lineage>
        <taxon>Bacteria</taxon>
        <taxon>Bacillati</taxon>
        <taxon>Actinomycetota</taxon>
        <taxon>Actinomycetes</taxon>
        <taxon>Streptosporangiales</taxon>
        <taxon>Thermomonosporaceae</taxon>
        <taxon>Actinoallomurus</taxon>
    </lineage>
</organism>
<keyword evidence="2" id="KW-1185">Reference proteome</keyword>
<evidence type="ECO:0000313" key="1">
    <source>
        <dbReference type="EMBL" id="GLY86110.1"/>
    </source>
</evidence>
<gene>
    <name evidence="1" type="ORF">Airi02_040390</name>
</gene>
<comment type="caution">
    <text evidence="1">The sequence shown here is derived from an EMBL/GenBank/DDBJ whole genome shotgun (WGS) entry which is preliminary data.</text>
</comment>
<dbReference type="Proteomes" id="UP001165074">
    <property type="component" value="Unassembled WGS sequence"/>
</dbReference>
<sequence>MLITNPGAIRMGSRGLLSLGSALLIAGCTASTSSPSSSGRPVRVAAPTYAEFGDGSAFPLPAARFPEDSARLVGPHYSLQIDRVAFADRLTQDQAIGFEQQVSDIGPMRAAPGHRFMMLLTARHKVTAALENDPMKQVSSDGVRAELRVGGTTLRLPGGFSDLAVENTILMSVPTAGDPVLAVTDSGRTQSLDLATGKRGADAIAGYYPVPKGSGFNASMSGIVGRAPYGLSVSTKNATLQPYLPRAGWAGKGRAWLCLNGDAAAVSPPVGPKAFGYDLDVGASFTLDLTGGGIARGHGQVGAAVAADSASLASLADTRLYFSVPAGFRSGTLRFQPTGSFRVGGRKVSWTPGRQPGPIHIRLHA</sequence>
<protein>
    <submittedName>
        <fullName evidence="1">Uncharacterized protein</fullName>
    </submittedName>
</protein>
<proteinExistence type="predicted"/>
<dbReference type="AlphaFoldDB" id="A0A9W6S666"/>
<dbReference type="EMBL" id="BSTK01000005">
    <property type="protein sequence ID" value="GLY86110.1"/>
    <property type="molecule type" value="Genomic_DNA"/>
</dbReference>
<reference evidence="1" key="1">
    <citation type="submission" date="2023-03" db="EMBL/GenBank/DDBJ databases">
        <title>Actinoallomurus iriomotensis NBRC 103684.</title>
        <authorList>
            <person name="Ichikawa N."/>
            <person name="Sato H."/>
            <person name="Tonouchi N."/>
        </authorList>
    </citation>
    <scope>NUCLEOTIDE SEQUENCE</scope>
    <source>
        <strain evidence="1">NBRC 103684</strain>
    </source>
</reference>